<reference evidence="3" key="1">
    <citation type="journal article" date="2019" name="Int. J. Syst. Evol. Microbiol.">
        <title>The Global Catalogue of Microorganisms (GCM) 10K type strain sequencing project: providing services to taxonomists for standard genome sequencing and annotation.</title>
        <authorList>
            <consortium name="The Broad Institute Genomics Platform"/>
            <consortium name="The Broad Institute Genome Sequencing Center for Infectious Disease"/>
            <person name="Wu L."/>
            <person name="Ma J."/>
        </authorList>
    </citation>
    <scope>NUCLEOTIDE SEQUENCE [LARGE SCALE GENOMIC DNA]</scope>
    <source>
        <strain evidence="3">JCM 17217</strain>
    </source>
</reference>
<evidence type="ECO:0000256" key="1">
    <source>
        <dbReference type="SAM" id="SignalP"/>
    </source>
</evidence>
<proteinExistence type="predicted"/>
<dbReference type="RefSeq" id="WP_345119815.1">
    <property type="nucleotide sequence ID" value="NZ_BAABDI010000001.1"/>
</dbReference>
<feature type="signal peptide" evidence="1">
    <location>
        <begin position="1"/>
        <end position="27"/>
    </location>
</feature>
<name>A0ABP7P040_9BACT</name>
<gene>
    <name evidence="2" type="ORF">GCM10022407_01050</name>
</gene>
<comment type="caution">
    <text evidence="2">The sequence shown here is derived from an EMBL/GenBank/DDBJ whole genome shotgun (WGS) entry which is preliminary data.</text>
</comment>
<evidence type="ECO:0000313" key="2">
    <source>
        <dbReference type="EMBL" id="GAA3957438.1"/>
    </source>
</evidence>
<evidence type="ECO:0000313" key="3">
    <source>
        <dbReference type="Proteomes" id="UP001501556"/>
    </source>
</evidence>
<keyword evidence="1" id="KW-0732">Signal</keyword>
<organism evidence="2 3">
    <name type="scientific">Hymenobacter antarcticus</name>
    <dbReference type="NCBI Taxonomy" id="486270"/>
    <lineage>
        <taxon>Bacteria</taxon>
        <taxon>Pseudomonadati</taxon>
        <taxon>Bacteroidota</taxon>
        <taxon>Cytophagia</taxon>
        <taxon>Cytophagales</taxon>
        <taxon>Hymenobacteraceae</taxon>
        <taxon>Hymenobacter</taxon>
    </lineage>
</organism>
<feature type="chain" id="PRO_5046650740" description="GLPGLI family protein" evidence="1">
    <location>
        <begin position="28"/>
        <end position="233"/>
    </location>
</feature>
<protein>
    <recommendedName>
        <fullName evidence="4">GLPGLI family protein</fullName>
    </recommendedName>
</protein>
<dbReference type="EMBL" id="BAABDI010000001">
    <property type="protein sequence ID" value="GAA3957438.1"/>
    <property type="molecule type" value="Genomic_DNA"/>
</dbReference>
<evidence type="ECO:0008006" key="4">
    <source>
        <dbReference type="Google" id="ProtNLM"/>
    </source>
</evidence>
<sequence length="233" mass="25546">MFALRFSFSRLLLAALLAAIAARPAHAQKPVRVATRVDSLRAARNAPIVFVPVVFTMVSGKQVRGYVTGYDLFTHDKVMCYELPPNQLPPPPIKEMAVERIKTMVVEGHTLDALSKNGKPLGMLAENMTPAGASKTYGYSITKANMYIPIPLVYGYALIPLGSHDKYFWYVQPAGGPIQEVPRSGKAFAALMATAFADYPELAARVRQQAQDAGYKNMPQLVQEYNAHFAAAK</sequence>
<keyword evidence="3" id="KW-1185">Reference proteome</keyword>
<dbReference type="Proteomes" id="UP001501556">
    <property type="component" value="Unassembled WGS sequence"/>
</dbReference>
<accession>A0ABP7P040</accession>